<dbReference type="Gene3D" id="3.40.50.150">
    <property type="entry name" value="Vaccinia Virus protein VP39"/>
    <property type="match status" value="1"/>
</dbReference>
<proteinExistence type="predicted"/>
<dbReference type="EMBL" id="JBHSBA010000015">
    <property type="protein sequence ID" value="MFC4128258.1"/>
    <property type="molecule type" value="Genomic_DNA"/>
</dbReference>
<evidence type="ECO:0000313" key="1">
    <source>
        <dbReference type="EMBL" id="MFC4128258.1"/>
    </source>
</evidence>
<name>A0ABV8LCM2_9NOCA</name>
<comment type="caution">
    <text evidence="1">The sequence shown here is derived from an EMBL/GenBank/DDBJ whole genome shotgun (WGS) entry which is preliminary data.</text>
</comment>
<dbReference type="InterPro" id="IPR029063">
    <property type="entry name" value="SAM-dependent_MTases_sf"/>
</dbReference>
<keyword evidence="2" id="KW-1185">Reference proteome</keyword>
<protein>
    <recommendedName>
        <fullName evidence="3">Class I SAM-dependent methyltransferase</fullName>
    </recommendedName>
</protein>
<sequence length="211" mass="23489">MSALASFPDYLRRIGDRTPLYTAVAECTGAQRVLYPGSYLDIAPSYVWPEVTYLDSDARARKAFADPETPLSLVRAHRRYTVEPAITFVPGDYTRTLAELPAAQWDLAISLYAGPISEHVARCLRPGGWLLANNSHADAGLAHLNARFELAAAVHHRSGVYRLTTDGLDRYFQPARLPHPTREQLLAGGRGVRYTRPADAYLFRASRHPQD</sequence>
<accession>A0ABV8LCM2</accession>
<gene>
    <name evidence="1" type="ORF">ACFOW8_25365</name>
</gene>
<reference evidence="2" key="1">
    <citation type="journal article" date="2019" name="Int. J. Syst. Evol. Microbiol.">
        <title>The Global Catalogue of Microorganisms (GCM) 10K type strain sequencing project: providing services to taxonomists for standard genome sequencing and annotation.</title>
        <authorList>
            <consortium name="The Broad Institute Genomics Platform"/>
            <consortium name="The Broad Institute Genome Sequencing Center for Infectious Disease"/>
            <person name="Wu L."/>
            <person name="Ma J."/>
        </authorList>
    </citation>
    <scope>NUCLEOTIDE SEQUENCE [LARGE SCALE GENOMIC DNA]</scope>
    <source>
        <strain evidence="2">CGMCC 4.7204</strain>
    </source>
</reference>
<evidence type="ECO:0008006" key="3">
    <source>
        <dbReference type="Google" id="ProtNLM"/>
    </source>
</evidence>
<dbReference type="RefSeq" id="WP_378553999.1">
    <property type="nucleotide sequence ID" value="NZ_JBHSBA010000015.1"/>
</dbReference>
<evidence type="ECO:0000313" key="2">
    <source>
        <dbReference type="Proteomes" id="UP001595767"/>
    </source>
</evidence>
<organism evidence="1 2">
    <name type="scientific">Nocardia rhizosphaerae</name>
    <dbReference type="NCBI Taxonomy" id="1691571"/>
    <lineage>
        <taxon>Bacteria</taxon>
        <taxon>Bacillati</taxon>
        <taxon>Actinomycetota</taxon>
        <taxon>Actinomycetes</taxon>
        <taxon>Mycobacteriales</taxon>
        <taxon>Nocardiaceae</taxon>
        <taxon>Nocardia</taxon>
    </lineage>
</organism>
<dbReference type="SUPFAM" id="SSF53335">
    <property type="entry name" value="S-adenosyl-L-methionine-dependent methyltransferases"/>
    <property type="match status" value="1"/>
</dbReference>
<dbReference type="Proteomes" id="UP001595767">
    <property type="component" value="Unassembled WGS sequence"/>
</dbReference>